<evidence type="ECO:0000313" key="4">
    <source>
        <dbReference type="Proteomes" id="UP001175271"/>
    </source>
</evidence>
<protein>
    <submittedName>
        <fullName evidence="3">Uncharacterized protein</fullName>
    </submittedName>
</protein>
<dbReference type="EMBL" id="JAUCMV010000001">
    <property type="protein sequence ID" value="KAK0427371.1"/>
    <property type="molecule type" value="Genomic_DNA"/>
</dbReference>
<gene>
    <name evidence="3" type="ORF">QR680_010194</name>
</gene>
<evidence type="ECO:0000256" key="2">
    <source>
        <dbReference type="SAM" id="SignalP"/>
    </source>
</evidence>
<reference evidence="3" key="1">
    <citation type="submission" date="2023-06" db="EMBL/GenBank/DDBJ databases">
        <title>Genomic analysis of the entomopathogenic nematode Steinernema hermaphroditum.</title>
        <authorList>
            <person name="Schwarz E.M."/>
            <person name="Heppert J.K."/>
            <person name="Baniya A."/>
            <person name="Schwartz H.T."/>
            <person name="Tan C.-H."/>
            <person name="Antoshechkin I."/>
            <person name="Sternberg P.W."/>
            <person name="Goodrich-Blair H."/>
            <person name="Dillman A.R."/>
        </authorList>
    </citation>
    <scope>NUCLEOTIDE SEQUENCE</scope>
    <source>
        <strain evidence="3">PS9179</strain>
        <tissue evidence="3">Whole animal</tissue>
    </source>
</reference>
<feature type="chain" id="PRO_5041307475" evidence="2">
    <location>
        <begin position="17"/>
        <end position="299"/>
    </location>
</feature>
<comment type="caution">
    <text evidence="3">The sequence shown here is derived from an EMBL/GenBank/DDBJ whole genome shotgun (WGS) entry which is preliminary data.</text>
</comment>
<keyword evidence="4" id="KW-1185">Reference proteome</keyword>
<dbReference type="AlphaFoldDB" id="A0AA39IN35"/>
<name>A0AA39IN35_9BILA</name>
<proteinExistence type="predicted"/>
<keyword evidence="2" id="KW-0732">Signal</keyword>
<feature type="region of interest" description="Disordered" evidence="1">
    <location>
        <begin position="132"/>
        <end position="163"/>
    </location>
</feature>
<evidence type="ECO:0000313" key="3">
    <source>
        <dbReference type="EMBL" id="KAK0427371.1"/>
    </source>
</evidence>
<sequence>MLPLILVVSLLGHCAADILDNGITCHSEVDLSPDTLDYLQQRGISLKNSPLTNTQCSNLPDFSGNVSCVTLTAGSETIKGCSNDPILMPLELCKHEQLQGESCANVPDPRPAMKGFVEMCCYKLMANSAGQEVEKNGDSSNARRTFRGKTENDQQVTGGNTGELWGIPGTSTLSCYKEVELKGVLKMAFIMIGSTSREKTDCLFPTDKCVAVTTNDGSVVRGCSSSDAITMAVPCMALTDGKTAEVDVGGEKVDASCCSSNYCNIVTDTTEHTTHQKSATHLQFGLVTVSTWLLFLSML</sequence>
<organism evidence="3 4">
    <name type="scientific">Steinernema hermaphroditum</name>
    <dbReference type="NCBI Taxonomy" id="289476"/>
    <lineage>
        <taxon>Eukaryota</taxon>
        <taxon>Metazoa</taxon>
        <taxon>Ecdysozoa</taxon>
        <taxon>Nematoda</taxon>
        <taxon>Chromadorea</taxon>
        <taxon>Rhabditida</taxon>
        <taxon>Tylenchina</taxon>
        <taxon>Panagrolaimomorpha</taxon>
        <taxon>Strongyloidoidea</taxon>
        <taxon>Steinernematidae</taxon>
        <taxon>Steinernema</taxon>
    </lineage>
</organism>
<dbReference type="Proteomes" id="UP001175271">
    <property type="component" value="Unassembled WGS sequence"/>
</dbReference>
<accession>A0AA39IN35</accession>
<feature type="signal peptide" evidence="2">
    <location>
        <begin position="1"/>
        <end position="16"/>
    </location>
</feature>
<evidence type="ECO:0000256" key="1">
    <source>
        <dbReference type="SAM" id="MobiDB-lite"/>
    </source>
</evidence>